<dbReference type="EMBL" id="FNRV01000001">
    <property type="protein sequence ID" value="SEB97575.1"/>
    <property type="molecule type" value="Genomic_DNA"/>
</dbReference>
<accession>A0ABY0XRH2</accession>
<protein>
    <submittedName>
        <fullName evidence="1">Uncharacterized protein</fullName>
    </submittedName>
</protein>
<keyword evidence="2" id="KW-1185">Reference proteome</keyword>
<proteinExistence type="predicted"/>
<name>A0ABY0XRH2_9PSED</name>
<evidence type="ECO:0000313" key="2">
    <source>
        <dbReference type="Proteomes" id="UP000199665"/>
    </source>
</evidence>
<reference evidence="1 2" key="1">
    <citation type="submission" date="2016-10" db="EMBL/GenBank/DDBJ databases">
        <authorList>
            <person name="Varghese N."/>
            <person name="Submissions S."/>
        </authorList>
    </citation>
    <scope>NUCLEOTIDE SEQUENCE [LARGE SCALE GENOMIC DNA]</scope>
    <source>
        <strain evidence="1 2">DSM 18327</strain>
    </source>
</reference>
<dbReference type="Proteomes" id="UP000199665">
    <property type="component" value="Unassembled WGS sequence"/>
</dbReference>
<organism evidence="1 2">
    <name type="scientific">Pseudomonas mohnii</name>
    <dbReference type="NCBI Taxonomy" id="395600"/>
    <lineage>
        <taxon>Bacteria</taxon>
        <taxon>Pseudomonadati</taxon>
        <taxon>Pseudomonadota</taxon>
        <taxon>Gammaproteobacteria</taxon>
        <taxon>Pseudomonadales</taxon>
        <taxon>Pseudomonadaceae</taxon>
        <taxon>Pseudomonas</taxon>
    </lineage>
</organism>
<evidence type="ECO:0000313" key="1">
    <source>
        <dbReference type="EMBL" id="SEB97575.1"/>
    </source>
</evidence>
<sequence length="93" mass="9948">MTISSDTLSRLSSAVEVLATAEGSREHRAKVALSFLSEIDGAEFVGDPAEVHWNYIESVAEAIANGTAEKGLVGRYISAIWLAFSAHCPIQAR</sequence>
<gene>
    <name evidence="1" type="ORF">SAMN05216205_1132</name>
</gene>
<dbReference type="RefSeq" id="WP_090463312.1">
    <property type="nucleotide sequence ID" value="NZ_FNRV01000001.1"/>
</dbReference>
<comment type="caution">
    <text evidence="1">The sequence shown here is derived from an EMBL/GenBank/DDBJ whole genome shotgun (WGS) entry which is preliminary data.</text>
</comment>